<dbReference type="SUPFAM" id="SSF52540">
    <property type="entry name" value="P-loop containing nucleoside triphosphate hydrolases"/>
    <property type="match status" value="1"/>
</dbReference>
<organism evidence="4 5">
    <name type="scientific">Candidatus Colimorpha enterica</name>
    <dbReference type="NCBI Taxonomy" id="3083063"/>
    <lineage>
        <taxon>Bacteria</taxon>
        <taxon>Pseudomonadati</taxon>
        <taxon>Bacteroidota</taxon>
        <taxon>Bacteroidia</taxon>
        <taxon>Bacteroidales</taxon>
        <taxon>Candidatus Colimorpha</taxon>
    </lineage>
</organism>
<feature type="non-terminal residue" evidence="4">
    <location>
        <position position="1"/>
    </location>
</feature>
<dbReference type="Pfam" id="PF19568">
    <property type="entry name" value="Spore_III_AA"/>
    <property type="match status" value="1"/>
</dbReference>
<evidence type="ECO:0000313" key="4">
    <source>
        <dbReference type="EMBL" id="MCI5754749.1"/>
    </source>
</evidence>
<dbReference type="PANTHER" id="PTHR20953">
    <property type="entry name" value="KINASE-RELATED"/>
    <property type="match status" value="1"/>
</dbReference>
<dbReference type="GO" id="GO:0005524">
    <property type="term" value="F:ATP binding"/>
    <property type="evidence" value="ECO:0007669"/>
    <property type="project" value="UniProtKB-KW"/>
</dbReference>
<proteinExistence type="predicted"/>
<feature type="domain" description="Stage III sporulation protein AA AAA+ ATPase" evidence="3">
    <location>
        <begin position="5"/>
        <end position="213"/>
    </location>
</feature>
<accession>A0AAE3FF58</accession>
<evidence type="ECO:0000256" key="1">
    <source>
        <dbReference type="ARBA" id="ARBA00022741"/>
    </source>
</evidence>
<dbReference type="InterPro" id="IPR027417">
    <property type="entry name" value="P-loop_NTPase"/>
</dbReference>
<gene>
    <name evidence="4" type="ORF">MR241_00460</name>
</gene>
<reference evidence="4 5" key="1">
    <citation type="submission" date="2022-03" db="EMBL/GenBank/DDBJ databases">
        <title>Metagenome-assembled genomes from swine fecal metagenomes.</title>
        <authorList>
            <person name="Holman D.B."/>
            <person name="Kommadath A."/>
        </authorList>
    </citation>
    <scope>NUCLEOTIDE SEQUENCE [LARGE SCALE GENOMIC DNA]</scope>
    <source>
        <strain evidence="4">SUG147</strain>
    </source>
</reference>
<evidence type="ECO:0000313" key="5">
    <source>
        <dbReference type="Proteomes" id="UP001139365"/>
    </source>
</evidence>
<evidence type="ECO:0000259" key="3">
    <source>
        <dbReference type="Pfam" id="PF19568"/>
    </source>
</evidence>
<sequence>KAVCSAREIAATVDRMCGGSLHAYEETIKNGYIPLPGGCRAGVCGTLSGAGISDITSLCIRLPRDAKGAGMSLCRRIVQTGCGMLIYSPPGEGKTTLLRDIAAALSAPPYLKRVAVIDSRREIFREEAFSRSFADIYSGYPKAAGTELAVRTMSPQYIICDELGAEEAESVLAAQNCGVPLIATAHASSLEGLMKREAFVKLHRAGVFGTYVGIRRMGAGYGFDITEGQAVAI</sequence>
<dbReference type="Proteomes" id="UP001139365">
    <property type="component" value="Unassembled WGS sequence"/>
</dbReference>
<comment type="caution">
    <text evidence="4">The sequence shown here is derived from an EMBL/GenBank/DDBJ whole genome shotgun (WGS) entry which is preliminary data.</text>
</comment>
<name>A0AAE3FF58_9BACT</name>
<dbReference type="PANTHER" id="PTHR20953:SF3">
    <property type="entry name" value="P-LOOP CONTAINING NUCLEOSIDE TRIPHOSPHATE HYDROLASES SUPERFAMILY PROTEIN"/>
    <property type="match status" value="1"/>
</dbReference>
<dbReference type="AlphaFoldDB" id="A0AAE3FF58"/>
<evidence type="ECO:0000256" key="2">
    <source>
        <dbReference type="ARBA" id="ARBA00022840"/>
    </source>
</evidence>
<dbReference type="EMBL" id="JALEMU010000010">
    <property type="protein sequence ID" value="MCI5754749.1"/>
    <property type="molecule type" value="Genomic_DNA"/>
</dbReference>
<keyword evidence="1" id="KW-0547">Nucleotide-binding</keyword>
<protein>
    <submittedName>
        <fullName evidence="4">Stage III sporulation protein AA</fullName>
    </submittedName>
</protein>
<dbReference type="Gene3D" id="3.40.50.300">
    <property type="entry name" value="P-loop containing nucleotide triphosphate hydrolases"/>
    <property type="match status" value="1"/>
</dbReference>
<dbReference type="InterPro" id="IPR045735">
    <property type="entry name" value="Spore_III_AA_AAA+_ATPase"/>
</dbReference>
<keyword evidence="2" id="KW-0067">ATP-binding</keyword>